<dbReference type="GO" id="GO:0015031">
    <property type="term" value="P:protein transport"/>
    <property type="evidence" value="ECO:0007669"/>
    <property type="project" value="InterPro"/>
</dbReference>
<gene>
    <name evidence="3" type="primary">GDI1</name>
    <name evidence="3" type="ORF">IWQ62_000425</name>
</gene>
<dbReference type="GO" id="GO:0007264">
    <property type="term" value="P:small GTPase-mediated signal transduction"/>
    <property type="evidence" value="ECO:0007669"/>
    <property type="project" value="InterPro"/>
</dbReference>
<evidence type="ECO:0000256" key="2">
    <source>
        <dbReference type="RuleBase" id="RU363124"/>
    </source>
</evidence>
<evidence type="ECO:0000313" key="4">
    <source>
        <dbReference type="Proteomes" id="UP001150925"/>
    </source>
</evidence>
<name>A0A9W8AVY3_9FUNG</name>
<dbReference type="OrthoDB" id="9446342at2759"/>
<dbReference type="AlphaFoldDB" id="A0A9W8AVY3"/>
<dbReference type="PRINTS" id="PR00891">
    <property type="entry name" value="RABGDIREP"/>
</dbReference>
<proteinExistence type="inferred from homology"/>
<protein>
    <recommendedName>
        <fullName evidence="2">Rab GDP dissociation inhibitor</fullName>
    </recommendedName>
</protein>
<dbReference type="GO" id="GO:0016192">
    <property type="term" value="P:vesicle-mediated transport"/>
    <property type="evidence" value="ECO:0007669"/>
    <property type="project" value="TreeGrafter"/>
</dbReference>
<dbReference type="EMBL" id="JANBPY010000027">
    <property type="protein sequence ID" value="KAJ1969743.1"/>
    <property type="molecule type" value="Genomic_DNA"/>
</dbReference>
<accession>A0A9W8AVY3</accession>
<dbReference type="FunFam" id="1.10.405.10:FF:000001">
    <property type="entry name" value="Rab GDP dissociation inhibitor"/>
    <property type="match status" value="1"/>
</dbReference>
<sequence length="447" mass="50550">MEEEYDVIVLGTGLTECVLSGVFSVEGKKVLHVDRNDYYGGESASLNLTQLYRKFRDGAEPPAEFGRDRDYNVDLIPKFMMANEELVRVLTHTDVTRYLEFKQVDGSYVYRDGRISKVPSNEFEAVSTPLVGLFEKRRLKKFLEFVQKWKDDDPSTHQGVDLDRMQAIDMFKKFGLEAGTQDFIGHAMALYTDDEFLYSPAREMYDRIILYVSSVARYGKSPYIYPMYGLGELPQGFARLSAIYGGTYMLDKPVDEILYDDNGKFRGIRSGEECAYAKMVVGDPSYFPDKVKPVGRVIRAICLLEKPIPQTGDLSSVQIIIPQKQLGRKHDIYIACVSSTHSVCAKGYYLAIVSTVVETDIPEKEILPALKLLGPITEKFVSVSNVTVPLEDGTTDNVYISKSYDASSHFVSIYQDIRDIYKRATGKELVIKRRPRQEEEQATLGSA</sequence>
<organism evidence="3 4">
    <name type="scientific">Dispira parvispora</name>
    <dbReference type="NCBI Taxonomy" id="1520584"/>
    <lineage>
        <taxon>Eukaryota</taxon>
        <taxon>Fungi</taxon>
        <taxon>Fungi incertae sedis</taxon>
        <taxon>Zoopagomycota</taxon>
        <taxon>Kickxellomycotina</taxon>
        <taxon>Dimargaritomycetes</taxon>
        <taxon>Dimargaritales</taxon>
        <taxon>Dimargaritaceae</taxon>
        <taxon>Dispira</taxon>
    </lineage>
</organism>
<comment type="caution">
    <text evidence="3">The sequence shown here is derived from an EMBL/GenBank/DDBJ whole genome shotgun (WGS) entry which is preliminary data.</text>
</comment>
<dbReference type="GO" id="GO:0005737">
    <property type="term" value="C:cytoplasm"/>
    <property type="evidence" value="ECO:0007669"/>
    <property type="project" value="TreeGrafter"/>
</dbReference>
<dbReference type="SUPFAM" id="SSF54373">
    <property type="entry name" value="FAD-linked reductases, C-terminal domain"/>
    <property type="match status" value="1"/>
</dbReference>
<comment type="similarity">
    <text evidence="1 2">Belongs to the Rab GDI family.</text>
</comment>
<dbReference type="PANTHER" id="PTHR11787:SF8">
    <property type="entry name" value="RAB GDP DISSOCIATION INHIBITOR"/>
    <property type="match status" value="1"/>
</dbReference>
<dbReference type="InterPro" id="IPR000806">
    <property type="entry name" value="RabGDI"/>
</dbReference>
<dbReference type="PANTHER" id="PTHR11787">
    <property type="entry name" value="RAB GDP-DISSOCIATION INHIBITOR"/>
    <property type="match status" value="1"/>
</dbReference>
<dbReference type="InterPro" id="IPR036188">
    <property type="entry name" value="FAD/NAD-bd_sf"/>
</dbReference>
<dbReference type="SUPFAM" id="SSF51905">
    <property type="entry name" value="FAD/NAD(P)-binding domain"/>
    <property type="match status" value="2"/>
</dbReference>
<dbReference type="Pfam" id="PF00996">
    <property type="entry name" value="GDI"/>
    <property type="match status" value="1"/>
</dbReference>
<keyword evidence="4" id="KW-1185">Reference proteome</keyword>
<dbReference type="PRINTS" id="PR00892">
    <property type="entry name" value="RABGDI"/>
</dbReference>
<dbReference type="Gene3D" id="3.30.519.10">
    <property type="entry name" value="Guanine Nucleotide Dissociation Inhibitor, domain 2"/>
    <property type="match status" value="1"/>
</dbReference>
<dbReference type="GO" id="GO:0005093">
    <property type="term" value="F:Rab GDP-dissociation inhibitor activity"/>
    <property type="evidence" value="ECO:0007669"/>
    <property type="project" value="InterPro"/>
</dbReference>
<dbReference type="Gene3D" id="1.10.405.10">
    <property type="entry name" value="Guanine Nucleotide Dissociation Inhibitor, domain 1"/>
    <property type="match status" value="1"/>
</dbReference>
<reference evidence="3" key="1">
    <citation type="submission" date="2022-07" db="EMBL/GenBank/DDBJ databases">
        <title>Phylogenomic reconstructions and comparative analyses of Kickxellomycotina fungi.</title>
        <authorList>
            <person name="Reynolds N.K."/>
            <person name="Stajich J.E."/>
            <person name="Barry K."/>
            <person name="Grigoriev I.V."/>
            <person name="Crous P."/>
            <person name="Smith M.E."/>
        </authorList>
    </citation>
    <scope>NUCLEOTIDE SEQUENCE</scope>
    <source>
        <strain evidence="3">RSA 1196</strain>
    </source>
</reference>
<dbReference type="Proteomes" id="UP001150925">
    <property type="component" value="Unassembled WGS sequence"/>
</dbReference>
<dbReference type="InterPro" id="IPR018203">
    <property type="entry name" value="GDP_dissociation_inhibitor"/>
</dbReference>
<evidence type="ECO:0000256" key="1">
    <source>
        <dbReference type="ARBA" id="ARBA00005593"/>
    </source>
</evidence>
<evidence type="ECO:0000313" key="3">
    <source>
        <dbReference type="EMBL" id="KAJ1969743.1"/>
    </source>
</evidence>
<dbReference type="Gene3D" id="3.50.50.60">
    <property type="entry name" value="FAD/NAD(P)-binding domain"/>
    <property type="match status" value="1"/>
</dbReference>